<organism evidence="1 2">
    <name type="scientific">Cuscuta campestris</name>
    <dbReference type="NCBI Taxonomy" id="132261"/>
    <lineage>
        <taxon>Eukaryota</taxon>
        <taxon>Viridiplantae</taxon>
        <taxon>Streptophyta</taxon>
        <taxon>Embryophyta</taxon>
        <taxon>Tracheophyta</taxon>
        <taxon>Spermatophyta</taxon>
        <taxon>Magnoliopsida</taxon>
        <taxon>eudicotyledons</taxon>
        <taxon>Gunneridae</taxon>
        <taxon>Pentapetalae</taxon>
        <taxon>asterids</taxon>
        <taxon>lamiids</taxon>
        <taxon>Solanales</taxon>
        <taxon>Convolvulaceae</taxon>
        <taxon>Cuscuteae</taxon>
        <taxon>Cuscuta</taxon>
        <taxon>Cuscuta subgen. Grammica</taxon>
        <taxon>Cuscuta sect. Cleistogrammica</taxon>
    </lineage>
</organism>
<evidence type="ECO:0000313" key="2">
    <source>
        <dbReference type="Proteomes" id="UP000595140"/>
    </source>
</evidence>
<name>A0A484LTB0_9ASTE</name>
<gene>
    <name evidence="1" type="ORF">CCAM_LOCUS21529</name>
</gene>
<dbReference type="Proteomes" id="UP000595140">
    <property type="component" value="Unassembled WGS sequence"/>
</dbReference>
<dbReference type="EMBL" id="OOIL02002010">
    <property type="protein sequence ID" value="VFQ79753.1"/>
    <property type="molecule type" value="Genomic_DNA"/>
</dbReference>
<dbReference type="AlphaFoldDB" id="A0A484LTB0"/>
<sequence length="66" mass="7476">MTSISKQATKAKPPLRERGQPLQICISSTRVIVYRLSFWMQTLPAIIVAGVCRKPFPDLGFHHLKI</sequence>
<reference evidence="1 2" key="1">
    <citation type="submission" date="2018-04" db="EMBL/GenBank/DDBJ databases">
        <authorList>
            <person name="Vogel A."/>
        </authorList>
    </citation>
    <scope>NUCLEOTIDE SEQUENCE [LARGE SCALE GENOMIC DNA]</scope>
</reference>
<protein>
    <submittedName>
        <fullName evidence="1">Uncharacterized protein</fullName>
    </submittedName>
</protein>
<keyword evidence="2" id="KW-1185">Reference proteome</keyword>
<accession>A0A484LTB0</accession>
<evidence type="ECO:0000313" key="1">
    <source>
        <dbReference type="EMBL" id="VFQ79753.1"/>
    </source>
</evidence>
<proteinExistence type="predicted"/>